<dbReference type="PROSITE" id="PS50297">
    <property type="entry name" value="ANK_REP_REGION"/>
    <property type="match status" value="5"/>
</dbReference>
<dbReference type="FunFam" id="1.25.40.20:FF:000363">
    <property type="entry name" value="Ankyrin repeat domain 31"/>
    <property type="match status" value="1"/>
</dbReference>
<dbReference type="Proteomes" id="UP000009130">
    <property type="component" value="Unassembled WGS sequence"/>
</dbReference>
<evidence type="ECO:0000313" key="3">
    <source>
        <dbReference type="EMBL" id="EHH62066.1"/>
    </source>
</evidence>
<evidence type="ECO:0000256" key="1">
    <source>
        <dbReference type="PROSITE-ProRule" id="PRU00023"/>
    </source>
</evidence>
<dbReference type="SUPFAM" id="SSF48403">
    <property type="entry name" value="Ankyrin repeat"/>
    <property type="match status" value="2"/>
</dbReference>
<feature type="compositionally biased region" description="Acidic residues" evidence="2">
    <location>
        <begin position="1"/>
        <end position="16"/>
    </location>
</feature>
<name>G8F452_MACFA</name>
<feature type="region of interest" description="Disordered" evidence="2">
    <location>
        <begin position="1586"/>
        <end position="1662"/>
    </location>
</feature>
<dbReference type="InterPro" id="IPR042334">
    <property type="entry name" value="ANKRD31"/>
</dbReference>
<proteinExistence type="predicted"/>
<dbReference type="InterPro" id="IPR002110">
    <property type="entry name" value="Ankyrin_rpt"/>
</dbReference>
<sequence length="1730" mass="194380">MEEGVQDPDWDSDETVIEGSVTESDLEEKELRWRRLLFDQDTALKSEFSLHPDTRGMCEENSFLQDIRLCMLSSKWACCLMCVEANAVALAFEEKKKKGFTVRQASKETGEAVQICVVYLGSGTGFKGQNELSDGRDSPEVSLLSGTAITVSDMVAVKETSLIEPEKILAAPNTFYEPRKEVILTVTPEETKDEESSLETFVSALERLLTSPESTQEERLFELVSDFDSKELMDPLSDSLSSISVPLNAWSACHRDSLENAKDDALPAELLEALNTLSEAKMETICHRKEGGSSLIARNECLEVKFNTSQTNEDCTQIAETLQDPDPSGLQTLAHQNITSCEPLSNKRNSHSVTNSSDQETACVLRRSSRLEKLKVSRDAKYSDHMYKMPEKILPKILGCEDLTNNNSSAQNFRMQDPALMIDSKEKNMHSRRFKNGKQIRKNEQFPGKKEKMKVNKISLGSINRRNIFGENLVYKAALNDDADLVHHCIKKGGNVNQPSYAGWTALHEASVGGFYRTASELLKGGADVNIKGMYQITPLHDAVVNGHYKVAELLLLNGADPLFRNDDGKCALDEAKDLCMKRLLERYIPKHQKCLTSAQRSSIDPLDIEDVYQHKKPKFSSKSHIWHVYNENSNRQKLEHVKVNKGSKESLFINKEDVYEHYQKDPQNTKFGKSKHKQSTLNQIYSTGLRKGNLHNVKDPNTNVPKGIGRRKTQRKRTQVDDVDCNPRKTLAVSPSRRINRLVTYQQCILETLNDLPEESCEPSSLTLSSLKNGLDNSTEACSVSKETHIQNLDLSDSQEVQCLELESIDQTEVVSFPGLSLHKEITLPLVTTDKQPHTLQEQHHVLYKSYENSNLVQKDERFNKWENSFLSFVKGNSDNDDDDCCTSEKAITSKKVMCSTGCKKHCNFKENLTNRREKDFQQFLVSEDHFSQENELQAGSLTTLPEQEAVNFSHSDNAVISEHVANYEQCIFGPSFDHSHGNPEQNSLACMRTLLTHEVSKLTNHVELFKKPQDYIPREPTFLMKQADTHIVEEVAKNCDAERNYTDRDKKLIYSNEPLSIVVHSQVIETTKVEKRRQNHLESETIRDIDSHSTDNMNKELANISQLSQREKKEISHKPGMKTGGINKRNARGESRLHLAARKGNLSLVKALIESGADVNLNDNAGWTPLHEASNEGSIDIIVELLKAGAKVNCANIDGTLPLHDAVANNHLKAAEILLQNGANPNQKDQKQKSALDEADDEKMKELLKSYGAIETDNRDERDAIVNEKIPAVQSKRHKQCFCDDGKTIDSPFLSHQERSSESLSVHQTLSAILQDIEEKQENLLEFEIRNPEDAEQYIEKMLNIKEIMDNVLAKQKAERDDLAKKYRISIESFKHGALREQLANLVARQKSLLVVAKKQKRISLKIQNYKNVTSLPCLSLRKFPPRSENCSEKDNQELTSLENLEHPQSGLLSPVCGSMQETQLSLETWNYSQNTNICLNSEAVRRGEFSGNDVNSKQNVSDCTLDGFPKSQHSDGTENNKLPSQPVAFIGQTEYSQKEKENDLTEATDKDHEFCIPSPVIGKLNISETASVLAENSAHPSNIICDQDLSNYHPKRGNRKTTSRQSPTGASESLAHQGVAVLGSDTVHPMKPCRKKSVSAVPRADDSQISSSSGSGQQDIIKKPLNYSTAPKKKCIQIKDLILLGRINPGNNILEFKTQRNAAPRQKQNKAGWRMTLRGGEKASNDW</sequence>
<feature type="region of interest" description="Disordered" evidence="2">
    <location>
        <begin position="1222"/>
        <end position="1241"/>
    </location>
</feature>
<keyword evidence="1" id="KW-0040">ANK repeat</keyword>
<accession>G8F452</accession>
<feature type="compositionally biased region" description="Basic and acidic residues" evidence="2">
    <location>
        <begin position="1230"/>
        <end position="1241"/>
    </location>
</feature>
<dbReference type="SMART" id="SM00248">
    <property type="entry name" value="ANK"/>
    <property type="match status" value="6"/>
</dbReference>
<dbReference type="FunFam" id="1.25.40.20:FF:000438">
    <property type="entry name" value="Ankyrin repeat domain 31"/>
    <property type="match status" value="1"/>
</dbReference>
<dbReference type="PANTHER" id="PTHR24176">
    <property type="entry name" value="ANKYRIN REPEAT DOMAIN-CONTAINING PROTEIN 31-RELATED"/>
    <property type="match status" value="1"/>
</dbReference>
<evidence type="ECO:0000313" key="4">
    <source>
        <dbReference type="Proteomes" id="UP000009130"/>
    </source>
</evidence>
<dbReference type="InterPro" id="IPR036770">
    <property type="entry name" value="Ankyrin_rpt-contain_sf"/>
</dbReference>
<protein>
    <submittedName>
        <fullName evidence="3">Ankyrin repeat domain-containing protein 31</fullName>
    </submittedName>
</protein>
<feature type="region of interest" description="Disordered" evidence="2">
    <location>
        <begin position="1"/>
        <end position="23"/>
    </location>
</feature>
<dbReference type="Pfam" id="PF12796">
    <property type="entry name" value="Ank_2"/>
    <property type="match status" value="2"/>
</dbReference>
<feature type="compositionally biased region" description="Basic residues" evidence="2">
    <location>
        <begin position="1596"/>
        <end position="1605"/>
    </location>
</feature>
<feature type="region of interest" description="Disordered" evidence="2">
    <location>
        <begin position="1107"/>
        <end position="1130"/>
    </location>
</feature>
<dbReference type="PANTHER" id="PTHR24176:SF14">
    <property type="entry name" value="ANKYRIN REPEAT DOMAIN-CONTAINING PROTEIN 31"/>
    <property type="match status" value="1"/>
</dbReference>
<dbReference type="eggNOG" id="ENOG502QS0Y">
    <property type="taxonomic scope" value="Eukaryota"/>
</dbReference>
<evidence type="ECO:0000256" key="2">
    <source>
        <dbReference type="SAM" id="MobiDB-lite"/>
    </source>
</evidence>
<feature type="repeat" description="ANK" evidence="1">
    <location>
        <begin position="1167"/>
        <end position="1199"/>
    </location>
</feature>
<dbReference type="Gene3D" id="1.25.40.20">
    <property type="entry name" value="Ankyrin repeat-containing domain"/>
    <property type="match status" value="2"/>
</dbReference>
<feature type="repeat" description="ANK" evidence="1">
    <location>
        <begin position="1134"/>
        <end position="1166"/>
    </location>
</feature>
<dbReference type="PRINTS" id="PR01415">
    <property type="entry name" value="ANKYRIN"/>
</dbReference>
<feature type="repeat" description="ANK" evidence="1">
    <location>
        <begin position="1200"/>
        <end position="1232"/>
    </location>
</feature>
<organism evidence="4">
    <name type="scientific">Macaca fascicularis</name>
    <name type="common">Crab-eating macaque</name>
    <name type="synonym">Cynomolgus monkey</name>
    <dbReference type="NCBI Taxonomy" id="9541"/>
    <lineage>
        <taxon>Eukaryota</taxon>
        <taxon>Metazoa</taxon>
        <taxon>Chordata</taxon>
        <taxon>Craniata</taxon>
        <taxon>Vertebrata</taxon>
        <taxon>Euteleostomi</taxon>
        <taxon>Mammalia</taxon>
        <taxon>Eutheria</taxon>
        <taxon>Euarchontoglires</taxon>
        <taxon>Primates</taxon>
        <taxon>Haplorrhini</taxon>
        <taxon>Catarrhini</taxon>
        <taxon>Cercopithecidae</taxon>
        <taxon>Cercopithecinae</taxon>
        <taxon>Macaca</taxon>
    </lineage>
</organism>
<dbReference type="EMBL" id="JH330643">
    <property type="protein sequence ID" value="EHH62066.1"/>
    <property type="molecule type" value="Genomic_DNA"/>
</dbReference>
<gene>
    <name evidence="3" type="ORF">EGM_20254</name>
</gene>
<feature type="compositionally biased region" description="Low complexity" evidence="2">
    <location>
        <begin position="1650"/>
        <end position="1662"/>
    </location>
</feature>
<dbReference type="PROSITE" id="PS50088">
    <property type="entry name" value="ANK_REPEAT"/>
    <property type="match status" value="5"/>
</dbReference>
<feature type="region of interest" description="Disordered" evidence="2">
    <location>
        <begin position="688"/>
        <end position="722"/>
    </location>
</feature>
<reference evidence="3 4" key="1">
    <citation type="journal article" date="2011" name="Nat. Biotechnol.">
        <title>Genome sequencing and comparison of two nonhuman primate animal models, the cynomolgus and Chinese rhesus macaques.</title>
        <authorList>
            <person name="Yan G."/>
            <person name="Zhang G."/>
            <person name="Fang X."/>
            <person name="Zhang Y."/>
            <person name="Li C."/>
            <person name="Ling F."/>
            <person name="Cooper D.N."/>
            <person name="Li Q."/>
            <person name="Li Y."/>
            <person name="van Gool A.J."/>
            <person name="Du H."/>
            <person name="Chen J."/>
            <person name="Chen R."/>
            <person name="Zhang P."/>
            <person name="Huang Z."/>
            <person name="Thompson J.R."/>
            <person name="Meng Y."/>
            <person name="Bai Y."/>
            <person name="Wang J."/>
            <person name="Zhuo M."/>
            <person name="Wang T."/>
            <person name="Huang Y."/>
            <person name="Wei L."/>
            <person name="Li J."/>
            <person name="Wang Z."/>
            <person name="Hu H."/>
            <person name="Yang P."/>
            <person name="Le L."/>
            <person name="Stenson P.D."/>
            <person name="Li B."/>
            <person name="Liu X."/>
            <person name="Ball E.V."/>
            <person name="An N."/>
            <person name="Huang Q."/>
            <person name="Zhang Y."/>
            <person name="Fan W."/>
            <person name="Zhang X."/>
            <person name="Li Y."/>
            <person name="Wang W."/>
            <person name="Katze M.G."/>
            <person name="Su B."/>
            <person name="Nielsen R."/>
            <person name="Yang H."/>
            <person name="Wang J."/>
            <person name="Wang X."/>
            <person name="Wang J."/>
        </authorList>
    </citation>
    <scope>NUCLEOTIDE SEQUENCE [LARGE SCALE GENOMIC DNA]</scope>
    <source>
        <strain evidence="3 4">CE-4</strain>
    </source>
</reference>
<feature type="repeat" description="ANK" evidence="1">
    <location>
        <begin position="502"/>
        <end position="534"/>
    </location>
</feature>
<feature type="repeat" description="ANK" evidence="1">
    <location>
        <begin position="535"/>
        <end position="567"/>
    </location>
</feature>
<feature type="compositionally biased region" description="Basic residues" evidence="2">
    <location>
        <begin position="709"/>
        <end position="718"/>
    </location>
</feature>